<gene>
    <name evidence="3" type="primary">tgmB</name>
    <name evidence="3" type="ORF">F0L17_12390</name>
</gene>
<keyword evidence="1" id="KW-0067">ATP-binding</keyword>
<dbReference type="GO" id="GO:0046872">
    <property type="term" value="F:metal ion binding"/>
    <property type="evidence" value="ECO:0007669"/>
    <property type="project" value="InterPro"/>
</dbReference>
<feature type="domain" description="ATP-grasp" evidence="2">
    <location>
        <begin position="132"/>
        <end position="318"/>
    </location>
</feature>
<evidence type="ECO:0000313" key="3">
    <source>
        <dbReference type="EMBL" id="MTE19900.1"/>
    </source>
</evidence>
<dbReference type="Proteomes" id="UP000473014">
    <property type="component" value="Unassembled WGS sequence"/>
</dbReference>
<sequence>MTTAGTVLVLAGRFDPTADLVVEELNRRSVPVFRTDLADFPQRLALAARFEGTEWGGTLRTERRTLELRSVRSVYYRRPARPRFPDAMSPDARAVAEREARRGFGGLLTALPVRWLPPPGRAADAEYKPLQLRVAAESGLTVPRTLITNDPDAAREFGDALGGPLVFKPFTPVRGTAGGESVATYTSVVGVEDLSHPDVATTAHLFQEWVPKAYEVRLTAVGGRLFATEIHVDSAAGHVDWRSDYAGHSYRVCEPPAAVAAGVRRTMDTLGLPYGAFDFVVTPDGEWCFLEVNPGGQFGFVEQATGLPITAAVADWLEGKGT</sequence>
<name>A0A6G2BCC3_9ACTN</name>
<accession>A0A6G2BCC3</accession>
<dbReference type="GO" id="GO:0018169">
    <property type="term" value="F:ribosomal S6-glutamic acid ligase activity"/>
    <property type="evidence" value="ECO:0007669"/>
    <property type="project" value="TreeGrafter"/>
</dbReference>
<dbReference type="Gene3D" id="3.30.470.20">
    <property type="entry name" value="ATP-grasp fold, B domain"/>
    <property type="match status" value="1"/>
</dbReference>
<organism evidence="3 4">
    <name type="scientific">Streptomyces taklimakanensis</name>
    <dbReference type="NCBI Taxonomy" id="2569853"/>
    <lineage>
        <taxon>Bacteria</taxon>
        <taxon>Bacillati</taxon>
        <taxon>Actinomycetota</taxon>
        <taxon>Actinomycetes</taxon>
        <taxon>Kitasatosporales</taxon>
        <taxon>Streptomycetaceae</taxon>
        <taxon>Streptomyces</taxon>
    </lineage>
</organism>
<evidence type="ECO:0000256" key="1">
    <source>
        <dbReference type="PROSITE-ProRule" id="PRU00409"/>
    </source>
</evidence>
<dbReference type="GO" id="GO:0005737">
    <property type="term" value="C:cytoplasm"/>
    <property type="evidence" value="ECO:0007669"/>
    <property type="project" value="TreeGrafter"/>
</dbReference>
<dbReference type="NCBIfam" id="TIGR04187">
    <property type="entry name" value="GRASP_SAV_5884"/>
    <property type="match status" value="1"/>
</dbReference>
<protein>
    <submittedName>
        <fullName evidence="3">ATP-grasp ribosomal peptide maturase</fullName>
    </submittedName>
</protein>
<evidence type="ECO:0000259" key="2">
    <source>
        <dbReference type="PROSITE" id="PS50975"/>
    </source>
</evidence>
<dbReference type="GO" id="GO:0009432">
    <property type="term" value="P:SOS response"/>
    <property type="evidence" value="ECO:0007669"/>
    <property type="project" value="TreeGrafter"/>
</dbReference>
<dbReference type="InterPro" id="IPR011761">
    <property type="entry name" value="ATP-grasp"/>
</dbReference>
<dbReference type="GO" id="GO:0005524">
    <property type="term" value="F:ATP binding"/>
    <property type="evidence" value="ECO:0007669"/>
    <property type="project" value="UniProtKB-UniRule"/>
</dbReference>
<keyword evidence="1" id="KW-0547">Nucleotide-binding</keyword>
<comment type="caution">
    <text evidence="3">The sequence shown here is derived from an EMBL/GenBank/DDBJ whole genome shotgun (WGS) entry which is preliminary data.</text>
</comment>
<dbReference type="Pfam" id="PF21068">
    <property type="entry name" value="ATPgraspMvdD"/>
    <property type="match status" value="1"/>
</dbReference>
<dbReference type="PANTHER" id="PTHR21621">
    <property type="entry name" value="RIBOSOMAL PROTEIN S6 MODIFICATION PROTEIN"/>
    <property type="match status" value="1"/>
</dbReference>
<dbReference type="SUPFAM" id="SSF56059">
    <property type="entry name" value="Glutathione synthetase ATP-binding domain-like"/>
    <property type="match status" value="1"/>
</dbReference>
<keyword evidence="4" id="KW-1185">Reference proteome</keyword>
<reference evidence="3 4" key="1">
    <citation type="submission" date="2019-11" db="EMBL/GenBank/DDBJ databases">
        <authorList>
            <person name="Yuan L."/>
        </authorList>
    </citation>
    <scope>NUCLEOTIDE SEQUENCE [LARGE SCALE GENOMIC DNA]</scope>
    <source>
        <strain evidence="3 4">TRM43335</strain>
    </source>
</reference>
<dbReference type="InterPro" id="IPR026449">
    <property type="entry name" value="GRASP_SAV_5884"/>
</dbReference>
<dbReference type="RefSeq" id="WP_155071124.1">
    <property type="nucleotide sequence ID" value="NZ_WIXO01000001.1"/>
</dbReference>
<dbReference type="PANTHER" id="PTHR21621:SF0">
    <property type="entry name" value="BETA-CITRYLGLUTAMATE SYNTHASE B-RELATED"/>
    <property type="match status" value="1"/>
</dbReference>
<dbReference type="AlphaFoldDB" id="A0A6G2BCC3"/>
<dbReference type="OrthoDB" id="9794735at2"/>
<proteinExistence type="predicted"/>
<dbReference type="EMBL" id="WIXO01000001">
    <property type="protein sequence ID" value="MTE19900.1"/>
    <property type="molecule type" value="Genomic_DNA"/>
</dbReference>
<dbReference type="PROSITE" id="PS50975">
    <property type="entry name" value="ATP_GRASP"/>
    <property type="match status" value="1"/>
</dbReference>
<evidence type="ECO:0000313" key="4">
    <source>
        <dbReference type="Proteomes" id="UP000473014"/>
    </source>
</evidence>
<dbReference type="InterPro" id="IPR048936">
    <property type="entry name" value="MvdD-like_ATPgrasp"/>
</dbReference>